<gene>
    <name evidence="1" type="ORF">LCGC14_1208520</name>
</gene>
<sequence>MKWLYLLRGRPTYCRKCGRKLTKEQRNIRYDGHTGKPTRVLIIHRCSEYIATMSEYMDHCMYHWAVSV</sequence>
<evidence type="ECO:0000313" key="1">
    <source>
        <dbReference type="EMBL" id="KKM93420.1"/>
    </source>
</evidence>
<proteinExistence type="predicted"/>
<dbReference type="EMBL" id="LAZR01006266">
    <property type="protein sequence ID" value="KKM93420.1"/>
    <property type="molecule type" value="Genomic_DNA"/>
</dbReference>
<reference evidence="1" key="1">
    <citation type="journal article" date="2015" name="Nature">
        <title>Complex archaea that bridge the gap between prokaryotes and eukaryotes.</title>
        <authorList>
            <person name="Spang A."/>
            <person name="Saw J.H."/>
            <person name="Jorgensen S.L."/>
            <person name="Zaremba-Niedzwiedzka K."/>
            <person name="Martijn J."/>
            <person name="Lind A.E."/>
            <person name="van Eijk R."/>
            <person name="Schleper C."/>
            <person name="Guy L."/>
            <person name="Ettema T.J."/>
        </authorList>
    </citation>
    <scope>NUCLEOTIDE SEQUENCE</scope>
</reference>
<organism evidence="1">
    <name type="scientific">marine sediment metagenome</name>
    <dbReference type="NCBI Taxonomy" id="412755"/>
    <lineage>
        <taxon>unclassified sequences</taxon>
        <taxon>metagenomes</taxon>
        <taxon>ecological metagenomes</taxon>
    </lineage>
</organism>
<dbReference type="AlphaFoldDB" id="A0A0F9NX33"/>
<name>A0A0F9NX33_9ZZZZ</name>
<accession>A0A0F9NX33</accession>
<protein>
    <submittedName>
        <fullName evidence="1">Uncharacterized protein</fullName>
    </submittedName>
</protein>
<comment type="caution">
    <text evidence="1">The sequence shown here is derived from an EMBL/GenBank/DDBJ whole genome shotgun (WGS) entry which is preliminary data.</text>
</comment>